<protein>
    <submittedName>
        <fullName evidence="2">Uncharacterized protein</fullName>
    </submittedName>
</protein>
<dbReference type="EMBL" id="JBHMFI010000001">
    <property type="protein sequence ID" value="MFB9073452.1"/>
    <property type="molecule type" value="Genomic_DNA"/>
</dbReference>
<comment type="caution">
    <text evidence="2">The sequence shown here is derived from an EMBL/GenBank/DDBJ whole genome shotgun (WGS) entry which is preliminary data.</text>
</comment>
<evidence type="ECO:0000256" key="1">
    <source>
        <dbReference type="SAM" id="MobiDB-lite"/>
    </source>
</evidence>
<organism evidence="2 3">
    <name type="scientific">Citricoccus parietis</name>
    <dbReference type="NCBI Taxonomy" id="592307"/>
    <lineage>
        <taxon>Bacteria</taxon>
        <taxon>Bacillati</taxon>
        <taxon>Actinomycetota</taxon>
        <taxon>Actinomycetes</taxon>
        <taxon>Micrococcales</taxon>
        <taxon>Micrococcaceae</taxon>
        <taxon>Citricoccus</taxon>
    </lineage>
</organism>
<name>A0ABV5G3E6_9MICC</name>
<accession>A0ABV5G3E6</accession>
<sequence>MVSQLRMSHVIRCSGHSSNVAGTSSVMSWTDASWTRPRRQSSKTASLIWRFPPR</sequence>
<gene>
    <name evidence="2" type="ORF">ACFFX0_20525</name>
</gene>
<keyword evidence="3" id="KW-1185">Reference proteome</keyword>
<feature type="region of interest" description="Disordered" evidence="1">
    <location>
        <begin position="31"/>
        <end position="54"/>
    </location>
</feature>
<evidence type="ECO:0000313" key="2">
    <source>
        <dbReference type="EMBL" id="MFB9073452.1"/>
    </source>
</evidence>
<proteinExistence type="predicted"/>
<dbReference type="Proteomes" id="UP001589575">
    <property type="component" value="Unassembled WGS sequence"/>
</dbReference>
<reference evidence="2 3" key="1">
    <citation type="submission" date="2024-09" db="EMBL/GenBank/DDBJ databases">
        <authorList>
            <person name="Sun Q."/>
            <person name="Mori K."/>
        </authorList>
    </citation>
    <scope>NUCLEOTIDE SEQUENCE [LARGE SCALE GENOMIC DNA]</scope>
    <source>
        <strain evidence="2 3">CCM 7609</strain>
    </source>
</reference>
<evidence type="ECO:0000313" key="3">
    <source>
        <dbReference type="Proteomes" id="UP001589575"/>
    </source>
</evidence>